<comment type="cofactor">
    <cofactor evidence="1">
        <name>Zn(2+)</name>
        <dbReference type="ChEBI" id="CHEBI:29105"/>
    </cofactor>
</comment>
<dbReference type="InterPro" id="IPR001915">
    <property type="entry name" value="Peptidase_M48"/>
</dbReference>
<dbReference type="EMBL" id="LSLI01000003">
    <property type="protein sequence ID" value="KXS33677.1"/>
    <property type="molecule type" value="Genomic_DNA"/>
</dbReference>
<dbReference type="PANTHER" id="PTHR22726">
    <property type="entry name" value="METALLOENDOPEPTIDASE OMA1"/>
    <property type="match status" value="1"/>
</dbReference>
<evidence type="ECO:0000256" key="4">
    <source>
        <dbReference type="ARBA" id="ARBA00022801"/>
    </source>
</evidence>
<feature type="signal peptide" evidence="7">
    <location>
        <begin position="1"/>
        <end position="18"/>
    </location>
</feature>
<keyword evidence="5" id="KW-0862">Zinc</keyword>
<name>A0A139BXE4_9PROT</name>
<keyword evidence="6" id="KW-0482">Metalloprotease</keyword>
<dbReference type="GO" id="GO:0046872">
    <property type="term" value="F:metal ion binding"/>
    <property type="evidence" value="ECO:0007669"/>
    <property type="project" value="UniProtKB-KW"/>
</dbReference>
<evidence type="ECO:0000256" key="7">
    <source>
        <dbReference type="SAM" id="SignalP"/>
    </source>
</evidence>
<evidence type="ECO:0000256" key="5">
    <source>
        <dbReference type="ARBA" id="ARBA00022833"/>
    </source>
</evidence>
<evidence type="ECO:0000256" key="2">
    <source>
        <dbReference type="ARBA" id="ARBA00022670"/>
    </source>
</evidence>
<dbReference type="PATRIC" id="fig|1796491.3.peg.257"/>
<evidence type="ECO:0000256" key="1">
    <source>
        <dbReference type="ARBA" id="ARBA00001947"/>
    </source>
</evidence>
<dbReference type="GO" id="GO:0051603">
    <property type="term" value="P:proteolysis involved in protein catabolic process"/>
    <property type="evidence" value="ECO:0007669"/>
    <property type="project" value="TreeGrafter"/>
</dbReference>
<dbReference type="GO" id="GO:0004222">
    <property type="term" value="F:metalloendopeptidase activity"/>
    <property type="evidence" value="ECO:0007669"/>
    <property type="project" value="InterPro"/>
</dbReference>
<keyword evidence="3" id="KW-0479">Metal-binding</keyword>
<organism evidence="9 10">
    <name type="scientific">Candidatus Gallionella acididurans</name>
    <dbReference type="NCBI Taxonomy" id="1796491"/>
    <lineage>
        <taxon>Bacteria</taxon>
        <taxon>Pseudomonadati</taxon>
        <taxon>Pseudomonadota</taxon>
        <taxon>Betaproteobacteria</taxon>
        <taxon>Nitrosomonadales</taxon>
        <taxon>Gallionellaceae</taxon>
        <taxon>Gallionella</taxon>
    </lineage>
</organism>
<reference evidence="9 10" key="2">
    <citation type="submission" date="2016-03" db="EMBL/GenBank/DDBJ databases">
        <title>New uncultured bacterium of the family Gallionellaceae from acid mine drainage: description and reconstruction of genome based on metagenomic analysis of microbial community.</title>
        <authorList>
            <person name="Kadnikov V."/>
            <person name="Ivasenko D."/>
            <person name="Beletsky A."/>
            <person name="Mardanov A."/>
            <person name="Danilova E."/>
            <person name="Pimenov N."/>
            <person name="Karnachuk O."/>
            <person name="Ravin N."/>
        </authorList>
    </citation>
    <scope>NUCLEOTIDE SEQUENCE [LARGE SCALE GENOMIC DNA]</scope>
    <source>
        <strain evidence="9">ShG14-8</strain>
    </source>
</reference>
<dbReference type="SUPFAM" id="SSF48452">
    <property type="entry name" value="TPR-like"/>
    <property type="match status" value="1"/>
</dbReference>
<dbReference type="Pfam" id="PF14559">
    <property type="entry name" value="TPR_19"/>
    <property type="match status" value="1"/>
</dbReference>
<gene>
    <name evidence="9" type="ORF">AWT59_0235</name>
</gene>
<dbReference type="InterPro" id="IPR051156">
    <property type="entry name" value="Mito/Outer_Membr_Metalloprot"/>
</dbReference>
<reference evidence="9 10" key="1">
    <citation type="submission" date="2016-02" db="EMBL/GenBank/DDBJ databases">
        <authorList>
            <person name="Wen L."/>
            <person name="He K."/>
            <person name="Yang H."/>
        </authorList>
    </citation>
    <scope>NUCLEOTIDE SEQUENCE [LARGE SCALE GENOMIC DNA]</scope>
    <source>
        <strain evidence="9">ShG14-8</strain>
    </source>
</reference>
<keyword evidence="2" id="KW-0645">Protease</keyword>
<evidence type="ECO:0000259" key="8">
    <source>
        <dbReference type="Pfam" id="PF01435"/>
    </source>
</evidence>
<feature type="chain" id="PRO_5007484041" evidence="7">
    <location>
        <begin position="19"/>
        <end position="478"/>
    </location>
</feature>
<keyword evidence="4" id="KW-0378">Hydrolase</keyword>
<sequence length="478" mass="53262">MKKTALLLLLCFPAYVLGDGLPDLGDVSQAALTPLQEREIGQQSMMQIRASKQFLDDSEVNDYLNQIGYRLVENSPEPGLEFEFFAVNDYGINAFAMPGGFIGVNAGLLLITQSESELASVLSHEISHVTQHHLARMIASQQGDSLISMATIALAILAARTNPQASEAAIISAQARSMQKQLNFTRSYEEEADRIGLQLLRKSGFNTHAMPEFLERMQNSTRLLEGNAPNYMRTHPITSDRIAEIENRVQKDPYRLIPDSLNFQLVRTKLIGAQKTAPAAIAFFSEALGPQGYGNPVAQRYGLVSALLRDNQIDRAAQELAILRKQAQDNPMYRNNPMIATLTGRVMRAQKNNAATLAFYRNAVLNFPQHRALTYDYADLLLQDNQAETALKLLSEQVGLHPTDTRLYDLQARAYAMQGKALEEHQALAYSYAWQGNLYAAMEQLEMAKQAGGSFYQLSSIESDLRELRELRDAQGKK</sequence>
<dbReference type="CDD" id="cd07333">
    <property type="entry name" value="M48C_bepA_like"/>
    <property type="match status" value="1"/>
</dbReference>
<dbReference type="Gene3D" id="3.30.2010.10">
    <property type="entry name" value="Metalloproteases ('zincins'), catalytic domain"/>
    <property type="match status" value="1"/>
</dbReference>
<comment type="caution">
    <text evidence="9">The sequence shown here is derived from an EMBL/GenBank/DDBJ whole genome shotgun (WGS) entry which is preliminary data.</text>
</comment>
<protein>
    <submittedName>
        <fullName evidence="9">Peptidase M48 Ste24p</fullName>
    </submittedName>
</protein>
<evidence type="ECO:0000256" key="3">
    <source>
        <dbReference type="ARBA" id="ARBA00022723"/>
    </source>
</evidence>
<evidence type="ECO:0000313" key="10">
    <source>
        <dbReference type="Proteomes" id="UP000070578"/>
    </source>
</evidence>
<feature type="domain" description="Peptidase M48" evidence="8">
    <location>
        <begin position="61"/>
        <end position="248"/>
    </location>
</feature>
<evidence type="ECO:0000256" key="6">
    <source>
        <dbReference type="ARBA" id="ARBA00023049"/>
    </source>
</evidence>
<dbReference type="GO" id="GO:0016020">
    <property type="term" value="C:membrane"/>
    <property type="evidence" value="ECO:0007669"/>
    <property type="project" value="TreeGrafter"/>
</dbReference>
<dbReference type="Proteomes" id="UP000070578">
    <property type="component" value="Unassembled WGS sequence"/>
</dbReference>
<dbReference type="PANTHER" id="PTHR22726:SF1">
    <property type="entry name" value="METALLOENDOPEPTIDASE OMA1, MITOCHONDRIAL"/>
    <property type="match status" value="1"/>
</dbReference>
<evidence type="ECO:0000313" key="9">
    <source>
        <dbReference type="EMBL" id="KXS33677.1"/>
    </source>
</evidence>
<dbReference type="Gene3D" id="1.25.40.10">
    <property type="entry name" value="Tetratricopeptide repeat domain"/>
    <property type="match status" value="1"/>
</dbReference>
<keyword evidence="7" id="KW-0732">Signal</keyword>
<dbReference type="Pfam" id="PF01435">
    <property type="entry name" value="Peptidase_M48"/>
    <property type="match status" value="1"/>
</dbReference>
<proteinExistence type="predicted"/>
<accession>A0A139BXE4</accession>
<dbReference type="InterPro" id="IPR011990">
    <property type="entry name" value="TPR-like_helical_dom_sf"/>
</dbReference>
<dbReference type="AlphaFoldDB" id="A0A139BXE4"/>